<dbReference type="InterPro" id="IPR014221">
    <property type="entry name" value="SpoII_E"/>
</dbReference>
<proteinExistence type="predicted"/>
<dbReference type="RefSeq" id="WP_230504863.1">
    <property type="nucleotide sequence ID" value="NZ_CAKJTJ010000047.1"/>
</dbReference>
<dbReference type="InterPro" id="IPR036457">
    <property type="entry name" value="PPM-type-like_dom_sf"/>
</dbReference>
<keyword evidence="1 4" id="KW-0378">Hydrolase</keyword>
<feature type="transmembrane region" description="Helical" evidence="2">
    <location>
        <begin position="195"/>
        <end position="215"/>
    </location>
</feature>
<dbReference type="Proteomes" id="UP000789833">
    <property type="component" value="Unassembled WGS sequence"/>
</dbReference>
<dbReference type="Gene3D" id="3.60.40.10">
    <property type="entry name" value="PPM-type phosphatase domain"/>
    <property type="match status" value="1"/>
</dbReference>
<feature type="transmembrane region" description="Helical" evidence="2">
    <location>
        <begin position="155"/>
        <end position="175"/>
    </location>
</feature>
<keyword evidence="2" id="KW-0812">Transmembrane</keyword>
<feature type="domain" description="PPM-type phosphatase" evidence="3">
    <location>
        <begin position="594"/>
        <end position="804"/>
    </location>
</feature>
<keyword evidence="5" id="KW-1185">Reference proteome</keyword>
<organism evidence="4 5">
    <name type="scientific">Sutcliffiella rhizosphaerae</name>
    <dbReference type="NCBI Taxonomy" id="2880967"/>
    <lineage>
        <taxon>Bacteria</taxon>
        <taxon>Bacillati</taxon>
        <taxon>Bacillota</taxon>
        <taxon>Bacilli</taxon>
        <taxon>Bacillales</taxon>
        <taxon>Bacillaceae</taxon>
        <taxon>Sutcliffiella</taxon>
    </lineage>
</organism>
<feature type="transmembrane region" description="Helical" evidence="2">
    <location>
        <begin position="258"/>
        <end position="275"/>
    </location>
</feature>
<dbReference type="EMBL" id="CAKJTJ010000047">
    <property type="protein sequence ID" value="CAG9623431.1"/>
    <property type="molecule type" value="Genomic_DNA"/>
</dbReference>
<dbReference type="InterPro" id="IPR001932">
    <property type="entry name" value="PPM-type_phosphatase-like_dom"/>
</dbReference>
<dbReference type="Pfam" id="PF07228">
    <property type="entry name" value="SpoIIE"/>
    <property type="match status" value="1"/>
</dbReference>
<feature type="transmembrane region" description="Helical" evidence="2">
    <location>
        <begin position="130"/>
        <end position="149"/>
    </location>
</feature>
<evidence type="ECO:0000313" key="5">
    <source>
        <dbReference type="Proteomes" id="UP000789833"/>
    </source>
</evidence>
<accession>A0ABN8ADT6</accession>
<dbReference type="PANTHER" id="PTHR43156:SF2">
    <property type="entry name" value="STAGE II SPORULATION PROTEIN E"/>
    <property type="match status" value="1"/>
</dbReference>
<dbReference type="SMART" id="SM00332">
    <property type="entry name" value="PP2Cc"/>
    <property type="match status" value="1"/>
</dbReference>
<dbReference type="NCBIfam" id="TIGR02865">
    <property type="entry name" value="spore_II_E"/>
    <property type="match status" value="1"/>
</dbReference>
<evidence type="ECO:0000313" key="4">
    <source>
        <dbReference type="EMBL" id="CAG9623431.1"/>
    </source>
</evidence>
<dbReference type="PROSITE" id="PS51746">
    <property type="entry name" value="PPM_2"/>
    <property type="match status" value="1"/>
</dbReference>
<name>A0ABN8ADT6_9BACI</name>
<gene>
    <name evidence="4" type="primary">spoIIE</name>
    <name evidence="4" type="ORF">BACCIP111883_04242</name>
</gene>
<dbReference type="InterPro" id="IPR045768">
    <property type="entry name" value="SpoIIE_N"/>
</dbReference>
<dbReference type="GO" id="GO:0004722">
    <property type="term" value="F:protein serine/threonine phosphatase activity"/>
    <property type="evidence" value="ECO:0007669"/>
    <property type="project" value="UniProtKB-EC"/>
</dbReference>
<evidence type="ECO:0000259" key="3">
    <source>
        <dbReference type="PROSITE" id="PS51746"/>
    </source>
</evidence>
<evidence type="ECO:0000256" key="1">
    <source>
        <dbReference type="ARBA" id="ARBA00022801"/>
    </source>
</evidence>
<sequence>MQGLERDMSDPVAQPNVHLGKLKKTMMKSMHHTKSKLSAFLFHQGFLLVLIGFLLGRALILNEITPFALPFFAAVYFMKKKRAGLTLIALLVGALTISAMTALYIFGGMVLFILLFKWAQALKVEPIKSMPFLVFLSAFLSKTTMIYFTTGIVTYDWLMISVEAGLGFILTLIFFQSIPLITGKRKRQTYKTEEIICLIIMFASVMTGTIGWAVYDMSIEHILSRYLVLLFAFVAGATIGSTVGVVTGLILSLATVSNLYQMSLLAFAGLLGGLLREGNKLGVSVGLLLGTLLIGIYGEGMTLLVPTIMESMVAVAIFLITPQKAISSLAKHIPGTAEYNAEQQQYMRKVRDVTANRVEQFSSVFQALSISFSKNHFDHSDSEKEVDLFLSNVTEKTCQNCFKKEQCWTQNFQQTYDYMTHLMEDTEEGTISLNVKLKKEWDRHCVKSEKVKTVIKNELAQFHASEKLKKQLMESRRLVADQLMGVSQVMEDFAKEIQRERENHYVQEEQILDALGAFGIEIEQVEIYSVEQGNVDIEMTVPYCEGRGECEKLIAPMLSDILHESIIVKKEECNVDNNGYCYVSFGSAKAFVVDTGVAHAAKGGGLISGDSYSTIELGHGKYAIAISDGMGNGERAHYESKETLKLLQEILQSGIKEKVAIKSVNSVLSLRTTDEIFTTLDLAMIDLQDASAKFLKVGSTPSFVKRGEQIIKIEASNLPMGIIQEFDVDVVGAQLKAGDLLIMMSDGIFEGPKHVENYDLWMKRKVSEIKTDDPQEMADLIMEEVIRTRSGQIQDDMTVVVAKIERNIPKWAAIPAYTYLSKNQQMKEAL</sequence>
<protein>
    <submittedName>
        <fullName evidence="4">Stage II sporulation protein E</fullName>
        <ecNumber evidence="4">3.1.3.16</ecNumber>
    </submittedName>
</protein>
<keyword evidence="2" id="KW-0472">Membrane</keyword>
<feature type="transmembrane region" description="Helical" evidence="2">
    <location>
        <begin position="85"/>
        <end position="118"/>
    </location>
</feature>
<dbReference type="PANTHER" id="PTHR43156">
    <property type="entry name" value="STAGE II SPORULATION PROTEIN E-RELATED"/>
    <property type="match status" value="1"/>
</dbReference>
<feature type="transmembrane region" description="Helical" evidence="2">
    <location>
        <begin position="281"/>
        <end position="298"/>
    </location>
</feature>
<keyword evidence="2" id="KW-1133">Transmembrane helix</keyword>
<dbReference type="Pfam" id="PF19732">
    <property type="entry name" value="SpoIIE_N"/>
    <property type="match status" value="1"/>
</dbReference>
<dbReference type="EC" id="3.1.3.16" evidence="4"/>
<feature type="transmembrane region" description="Helical" evidence="2">
    <location>
        <begin position="227"/>
        <end position="251"/>
    </location>
</feature>
<evidence type="ECO:0000256" key="2">
    <source>
        <dbReference type="SAM" id="Phobius"/>
    </source>
</evidence>
<dbReference type="SUPFAM" id="SSF81606">
    <property type="entry name" value="PP2C-like"/>
    <property type="match status" value="1"/>
</dbReference>
<feature type="transmembrane region" description="Helical" evidence="2">
    <location>
        <begin position="37"/>
        <end position="60"/>
    </location>
</feature>
<dbReference type="InterPro" id="IPR052016">
    <property type="entry name" value="Bact_Sigma-Reg"/>
</dbReference>
<comment type="caution">
    <text evidence="4">The sequence shown here is derived from an EMBL/GenBank/DDBJ whole genome shotgun (WGS) entry which is preliminary data.</text>
</comment>
<dbReference type="SMART" id="SM00331">
    <property type="entry name" value="PP2C_SIG"/>
    <property type="match status" value="1"/>
</dbReference>
<reference evidence="4 5" key="1">
    <citation type="submission" date="2021-10" db="EMBL/GenBank/DDBJ databases">
        <authorList>
            <person name="Criscuolo A."/>
        </authorList>
    </citation>
    <scope>NUCLEOTIDE SEQUENCE [LARGE SCALE GENOMIC DNA]</scope>
    <source>
        <strain evidence="5">CIP 111883</strain>
    </source>
</reference>